<accession>A0A0K2TPY6</accession>
<sequence length="77" mass="8777">MELAIDKGTVLSFTVFLTLSNSSTFVYLPESSQWCVAPQPATPSSDTFWIIMKWKLLLLHSILQILVRQSKSLVQYE</sequence>
<organism evidence="1">
    <name type="scientific">Lepeophtheirus salmonis</name>
    <name type="common">Salmon louse</name>
    <name type="synonym">Caligus salmonis</name>
    <dbReference type="NCBI Taxonomy" id="72036"/>
    <lineage>
        <taxon>Eukaryota</taxon>
        <taxon>Metazoa</taxon>
        <taxon>Ecdysozoa</taxon>
        <taxon>Arthropoda</taxon>
        <taxon>Crustacea</taxon>
        <taxon>Multicrustacea</taxon>
        <taxon>Hexanauplia</taxon>
        <taxon>Copepoda</taxon>
        <taxon>Siphonostomatoida</taxon>
        <taxon>Caligidae</taxon>
        <taxon>Lepeophtheirus</taxon>
    </lineage>
</organism>
<name>A0A0K2TPY6_LEPSM</name>
<evidence type="ECO:0000313" key="1">
    <source>
        <dbReference type="EMBL" id="CDW28084.1"/>
    </source>
</evidence>
<dbReference type="AlphaFoldDB" id="A0A0K2TPY6"/>
<reference evidence="1" key="1">
    <citation type="submission" date="2014-05" db="EMBL/GenBank/DDBJ databases">
        <authorList>
            <person name="Chronopoulou M."/>
        </authorList>
    </citation>
    <scope>NUCLEOTIDE SEQUENCE</scope>
    <source>
        <tissue evidence="1">Whole organism</tissue>
    </source>
</reference>
<protein>
    <submittedName>
        <fullName evidence="1">Uncharacterized protein</fullName>
    </submittedName>
</protein>
<dbReference type="EMBL" id="HACA01010723">
    <property type="protein sequence ID" value="CDW28084.1"/>
    <property type="molecule type" value="Transcribed_RNA"/>
</dbReference>
<proteinExistence type="predicted"/>